<reference evidence="2 3" key="1">
    <citation type="submission" date="2024-09" db="EMBL/GenBank/DDBJ databases">
        <title>The Natural Products Discovery Center: Release of the First 8490 Sequenced Strains for Exploring Actinobacteria Biosynthetic Diversity.</title>
        <authorList>
            <person name="Kalkreuter E."/>
            <person name="Kautsar S.A."/>
            <person name="Yang D."/>
            <person name="Bader C.D."/>
            <person name="Teijaro C.N."/>
            <person name="Fluegel L."/>
            <person name="Davis C.M."/>
            <person name="Simpson J.R."/>
            <person name="Lauterbach L."/>
            <person name="Steele A.D."/>
            <person name="Gui C."/>
            <person name="Meng S."/>
            <person name="Li G."/>
            <person name="Viehrig K."/>
            <person name="Ye F."/>
            <person name="Su P."/>
            <person name="Kiefer A.F."/>
            <person name="Nichols A."/>
            <person name="Cepeda A.J."/>
            <person name="Yan W."/>
            <person name="Fan B."/>
            <person name="Jiang Y."/>
            <person name="Adhikari A."/>
            <person name="Zheng C.-J."/>
            <person name="Schuster L."/>
            <person name="Cowan T.M."/>
            <person name="Smanski M.J."/>
            <person name="Chevrette M.G."/>
            <person name="De Carvalho L.P.S."/>
            <person name="Shen B."/>
        </authorList>
    </citation>
    <scope>NUCLEOTIDE SEQUENCE [LARGE SCALE GENOMIC DNA]</scope>
    <source>
        <strain evidence="2 3">NPDC058328</strain>
    </source>
</reference>
<dbReference type="RefSeq" id="WP_388240291.1">
    <property type="nucleotide sequence ID" value="NZ_JBHVZQ010000047.1"/>
</dbReference>
<proteinExistence type="predicted"/>
<dbReference type="Proteomes" id="UP001601627">
    <property type="component" value="Unassembled WGS sequence"/>
</dbReference>
<evidence type="ECO:0008006" key="4">
    <source>
        <dbReference type="Google" id="ProtNLM"/>
    </source>
</evidence>
<dbReference type="InterPro" id="IPR013517">
    <property type="entry name" value="FG-GAP"/>
</dbReference>
<evidence type="ECO:0000313" key="3">
    <source>
        <dbReference type="Proteomes" id="UP001601627"/>
    </source>
</evidence>
<organism evidence="2 3">
    <name type="scientific">Streptomyces marokkonensis</name>
    <dbReference type="NCBI Taxonomy" id="324855"/>
    <lineage>
        <taxon>Bacteria</taxon>
        <taxon>Bacillati</taxon>
        <taxon>Actinomycetota</taxon>
        <taxon>Actinomycetes</taxon>
        <taxon>Kitasatosporales</taxon>
        <taxon>Streptomycetaceae</taxon>
        <taxon>Streptomyces</taxon>
    </lineage>
</organism>
<gene>
    <name evidence="2" type="ORF">ACFVZC_32405</name>
</gene>
<evidence type="ECO:0000313" key="2">
    <source>
        <dbReference type="EMBL" id="MFF1278046.1"/>
    </source>
</evidence>
<dbReference type="SUPFAM" id="SSF69318">
    <property type="entry name" value="Integrin alpha N-terminal domain"/>
    <property type="match status" value="1"/>
</dbReference>
<keyword evidence="1" id="KW-0732">Signal</keyword>
<protein>
    <recommendedName>
        <fullName evidence="4">VCBS repeat-containing protein</fullName>
    </recommendedName>
</protein>
<accession>A0ABW6QG17</accession>
<dbReference type="InterPro" id="IPR028994">
    <property type="entry name" value="Integrin_alpha_N"/>
</dbReference>
<keyword evidence="3" id="KW-1185">Reference proteome</keyword>
<name>A0ABW6QG17_9ACTN</name>
<comment type="caution">
    <text evidence="2">The sequence shown here is derived from an EMBL/GenBank/DDBJ whole genome shotgun (WGS) entry which is preliminary data.</text>
</comment>
<dbReference type="EMBL" id="JBHVZQ010000047">
    <property type="protein sequence ID" value="MFF1278046.1"/>
    <property type="molecule type" value="Genomic_DNA"/>
</dbReference>
<evidence type="ECO:0000256" key="1">
    <source>
        <dbReference type="ARBA" id="ARBA00022729"/>
    </source>
</evidence>
<dbReference type="Pfam" id="PF01839">
    <property type="entry name" value="FG-GAP"/>
    <property type="match status" value="1"/>
</dbReference>
<sequence>MGAGAALVVPAVWLCLASGPSPGDHRPMVVCSDESGTTLTADLDANGRLDEIRDPHRSGDATVVFSRATTAVEVRVGEARTVWQKARSALVPDTATRGAFGDFDGDGYPDLALFHSRRDAGDSTASHLPVHELRYGPLARDLSGSRTRNIDLPRASFVSDVRATDEDHDGRAELQVFQSVGDGGLNRYTGRHTEDGLTMGDEPVDFTGTAGPDELPSGWRDFGICVYPTA</sequence>